<accession>A0AAW0YMC7</accession>
<protein>
    <recommendedName>
        <fullName evidence="5">Transmembrane protein</fullName>
    </recommendedName>
</protein>
<reference evidence="3 4" key="1">
    <citation type="journal article" date="2024" name="bioRxiv">
        <title>Comparative genomics of Cryptococcus and Kwoniella reveals pathogenesis evolution and contrasting karyotype dynamics via intercentromeric recombination or chromosome fusion.</title>
        <authorList>
            <person name="Coelho M.A."/>
            <person name="David-Palma M."/>
            <person name="Shea T."/>
            <person name="Bowers K."/>
            <person name="McGinley-Smith S."/>
            <person name="Mohammad A.W."/>
            <person name="Gnirke A."/>
            <person name="Yurkov A.M."/>
            <person name="Nowrousian M."/>
            <person name="Sun S."/>
            <person name="Cuomo C.A."/>
            <person name="Heitman J."/>
        </authorList>
    </citation>
    <scope>NUCLEOTIDE SEQUENCE [LARGE SCALE GENOMIC DNA]</scope>
    <source>
        <strain evidence="3 4">CBS 13917</strain>
    </source>
</reference>
<evidence type="ECO:0000313" key="4">
    <source>
        <dbReference type="Proteomes" id="UP001388673"/>
    </source>
</evidence>
<comment type="caution">
    <text evidence="3">The sequence shown here is derived from an EMBL/GenBank/DDBJ whole genome shotgun (WGS) entry which is preliminary data.</text>
</comment>
<dbReference type="KEGG" id="kne:92180637"/>
<keyword evidence="4" id="KW-1185">Reference proteome</keyword>
<feature type="region of interest" description="Disordered" evidence="1">
    <location>
        <begin position="140"/>
        <end position="171"/>
    </location>
</feature>
<proteinExistence type="predicted"/>
<organism evidence="3 4">
    <name type="scientific">Kwoniella newhampshirensis</name>
    <dbReference type="NCBI Taxonomy" id="1651941"/>
    <lineage>
        <taxon>Eukaryota</taxon>
        <taxon>Fungi</taxon>
        <taxon>Dikarya</taxon>
        <taxon>Basidiomycota</taxon>
        <taxon>Agaricomycotina</taxon>
        <taxon>Tremellomycetes</taxon>
        <taxon>Tremellales</taxon>
        <taxon>Cryptococcaceae</taxon>
        <taxon>Kwoniella</taxon>
    </lineage>
</organism>
<evidence type="ECO:0000313" key="3">
    <source>
        <dbReference type="EMBL" id="KAK8854640.1"/>
    </source>
</evidence>
<feature type="transmembrane region" description="Helical" evidence="2">
    <location>
        <begin position="66"/>
        <end position="85"/>
    </location>
</feature>
<keyword evidence="2" id="KW-0812">Transmembrane</keyword>
<evidence type="ECO:0000256" key="1">
    <source>
        <dbReference type="SAM" id="MobiDB-lite"/>
    </source>
</evidence>
<dbReference type="EMBL" id="JBCAWK010000006">
    <property type="protein sequence ID" value="KAK8854640.1"/>
    <property type="molecule type" value="Genomic_DNA"/>
</dbReference>
<sequence>MAPPPATAEPPSDNPAASKLHHAKVNLKYLALGSAAGVAPASLRTRSILTTTRYVVRYIIKRAIRYAKYAVVGALVAAVGGGLLGTLGSGLAFFAAPGIGVGMGVGVLTAVAKFGWRHRGNHLRGGAWEGMKARAQAGRDGAADEKIDASSLKKQQEAESKARRADVWMRV</sequence>
<dbReference type="AlphaFoldDB" id="A0AAW0YMC7"/>
<dbReference type="Proteomes" id="UP001388673">
    <property type="component" value="Unassembled WGS sequence"/>
</dbReference>
<feature type="transmembrane region" description="Helical" evidence="2">
    <location>
        <begin position="91"/>
        <end position="114"/>
    </location>
</feature>
<dbReference type="GeneID" id="92180637"/>
<keyword evidence="2" id="KW-0472">Membrane</keyword>
<evidence type="ECO:0000256" key="2">
    <source>
        <dbReference type="SAM" id="Phobius"/>
    </source>
</evidence>
<evidence type="ECO:0008006" key="5">
    <source>
        <dbReference type="Google" id="ProtNLM"/>
    </source>
</evidence>
<keyword evidence="2" id="KW-1133">Transmembrane helix</keyword>
<dbReference type="RefSeq" id="XP_066802878.1">
    <property type="nucleotide sequence ID" value="XM_066946486.1"/>
</dbReference>
<feature type="compositionally biased region" description="Basic and acidic residues" evidence="1">
    <location>
        <begin position="154"/>
        <end position="171"/>
    </location>
</feature>
<gene>
    <name evidence="3" type="ORF">IAR55_003379</name>
</gene>
<name>A0AAW0YMC7_9TREE</name>